<sequence>MLATLSDVRASAVARWREALVGASLIGVMSWAVAAPGTAALPSDPAPTEWMQGAPPSADRMVTLANGGFGYPRSRWSFSNMRRLLPTANVWRGEGPVAPLLPADGIQFSVSEIPFTDMRGGTHKFSELMSLTDADGIIVLHRGRVVYERYAGVLRPHTPHAAMSVTKSLLGTLAEMLVEEGRLDPVAPVTHYVPELAGTAFDGANVRQLLDMTVAVKYSEKYADPSAQIWSYFRAVGVAPRPVGYVGPANLYDFLKALKRDGEHGAEFSYKTVDAEALGWVLKRATGESLADLVSEMIWRPMGAEQDGYFDIDSQGTECAGGGFNATLRDLARFGEVMRNNGRYNGHQIVPADAVSRIRRGGNRARFAKAGYETLPGWSYTSMWWVSHDDHGAFEARGIFGQAIYVDPRAEMTIVRLASGPRAANEANDWVTLPAFRAVGEVMISGAKSSMTR</sequence>
<gene>
    <name evidence="2" type="ORF">PBR20603_04503</name>
</gene>
<reference evidence="2 3" key="1">
    <citation type="submission" date="2019-08" db="EMBL/GenBank/DDBJ databases">
        <authorList>
            <person name="Peeters C."/>
        </authorList>
    </citation>
    <scope>NUCLEOTIDE SEQUENCE [LARGE SCALE GENOMIC DNA]</scope>
    <source>
        <strain evidence="2 3">LMG 20603</strain>
    </source>
</reference>
<dbReference type="Proteomes" id="UP000382040">
    <property type="component" value="Unassembled WGS sequence"/>
</dbReference>
<dbReference type="InterPro" id="IPR012338">
    <property type="entry name" value="Beta-lactam/transpept-like"/>
</dbReference>
<proteinExistence type="predicted"/>
<evidence type="ECO:0000313" key="2">
    <source>
        <dbReference type="EMBL" id="VVE90518.1"/>
    </source>
</evidence>
<dbReference type="EMBL" id="CABPST010000016">
    <property type="protein sequence ID" value="VVE90518.1"/>
    <property type="molecule type" value="Genomic_DNA"/>
</dbReference>
<evidence type="ECO:0000259" key="1">
    <source>
        <dbReference type="Pfam" id="PF00144"/>
    </source>
</evidence>
<dbReference type="InterPro" id="IPR050789">
    <property type="entry name" value="Diverse_Enzym_Activities"/>
</dbReference>
<dbReference type="GO" id="GO:0016787">
    <property type="term" value="F:hydrolase activity"/>
    <property type="evidence" value="ECO:0007669"/>
    <property type="project" value="UniProtKB-KW"/>
</dbReference>
<keyword evidence="3" id="KW-1185">Reference proteome</keyword>
<dbReference type="Gene3D" id="3.40.710.10">
    <property type="entry name" value="DD-peptidase/beta-lactamase superfamily"/>
    <property type="match status" value="1"/>
</dbReference>
<organism evidence="2 3">
    <name type="scientific">Pandoraea bronchicola</name>
    <dbReference type="NCBI Taxonomy" id="2508287"/>
    <lineage>
        <taxon>Bacteria</taxon>
        <taxon>Pseudomonadati</taxon>
        <taxon>Pseudomonadota</taxon>
        <taxon>Betaproteobacteria</taxon>
        <taxon>Burkholderiales</taxon>
        <taxon>Burkholderiaceae</taxon>
        <taxon>Pandoraea</taxon>
    </lineage>
</organism>
<feature type="domain" description="Beta-lactamase-related" evidence="1">
    <location>
        <begin position="137"/>
        <end position="423"/>
    </location>
</feature>
<dbReference type="OrthoDB" id="8582986at2"/>
<accession>A0A5E5BYG6</accession>
<dbReference type="RefSeq" id="WP_150561651.1">
    <property type="nucleotide sequence ID" value="NZ_CABPST010000016.1"/>
</dbReference>
<protein>
    <submittedName>
        <fullName evidence="2">6-aminohexanoate hydrolase</fullName>
    </submittedName>
</protein>
<evidence type="ECO:0000313" key="3">
    <source>
        <dbReference type="Proteomes" id="UP000382040"/>
    </source>
</evidence>
<name>A0A5E5BYG6_9BURK</name>
<dbReference type="InterPro" id="IPR001466">
    <property type="entry name" value="Beta-lactam-related"/>
</dbReference>
<keyword evidence="2" id="KW-0378">Hydrolase</keyword>
<dbReference type="SUPFAM" id="SSF56601">
    <property type="entry name" value="beta-lactamase/transpeptidase-like"/>
    <property type="match status" value="1"/>
</dbReference>
<dbReference type="AlphaFoldDB" id="A0A5E5BYG6"/>
<dbReference type="Pfam" id="PF00144">
    <property type="entry name" value="Beta-lactamase"/>
    <property type="match status" value="1"/>
</dbReference>
<dbReference type="PANTHER" id="PTHR43283">
    <property type="entry name" value="BETA-LACTAMASE-RELATED"/>
    <property type="match status" value="1"/>
</dbReference>
<dbReference type="PANTHER" id="PTHR43283:SF7">
    <property type="entry name" value="BETA-LACTAMASE-RELATED DOMAIN-CONTAINING PROTEIN"/>
    <property type="match status" value="1"/>
</dbReference>